<evidence type="ECO:0000256" key="3">
    <source>
        <dbReference type="ARBA" id="ARBA00022448"/>
    </source>
</evidence>
<feature type="transmembrane region" description="Helical" evidence="9">
    <location>
        <begin position="51"/>
        <end position="76"/>
    </location>
</feature>
<dbReference type="PRINTS" id="PR00164">
    <property type="entry name" value="ABC2TRNSPORT"/>
</dbReference>
<feature type="domain" description="ABC transmembrane type-2" evidence="10">
    <location>
        <begin position="52"/>
        <end position="275"/>
    </location>
</feature>
<dbReference type="Pfam" id="PF01061">
    <property type="entry name" value="ABC2_membrane"/>
    <property type="match status" value="1"/>
</dbReference>
<evidence type="ECO:0000256" key="1">
    <source>
        <dbReference type="ARBA" id="ARBA00004429"/>
    </source>
</evidence>
<accession>A0A0G0P3X1</accession>
<feature type="transmembrane region" description="Helical" evidence="9">
    <location>
        <begin position="197"/>
        <end position="214"/>
    </location>
</feature>
<feature type="transmembrane region" description="Helical" evidence="9">
    <location>
        <begin position="254"/>
        <end position="272"/>
    </location>
</feature>
<sequence>MIIILSHLPSLSTTLHLIYAKLTEIKSIIKWHELLWQMVGREVKARYKQSILGYFWVILNPLAQMLVMSFAFSIILRIPTNAASNIPYSIFLFVGLLPWNLFSNSLSSASASLVSSSSLITKIYFPRTILVLSTIIAKIVDFLFALSILAIYMIAYHIPINLNILWVIPIFLIQQIFTLGLSLFFAASNLIYRDIQYLLSLILTLWLYITPVIYPADLVPERFRIIFQLNPMAVIINAYRQTILGGGPPNYSSLYIGLLVSLVTLFLGFLYFKSREKIFADNI</sequence>
<feature type="transmembrane region" description="Helical" evidence="9">
    <location>
        <begin position="88"/>
        <end position="114"/>
    </location>
</feature>
<keyword evidence="7 9" id="KW-1133">Transmembrane helix</keyword>
<dbReference type="GO" id="GO:0015920">
    <property type="term" value="P:lipopolysaccharide transport"/>
    <property type="evidence" value="ECO:0007669"/>
    <property type="project" value="TreeGrafter"/>
</dbReference>
<dbReference type="PATRIC" id="fig|1618489.3.peg.33"/>
<dbReference type="GO" id="GO:0140359">
    <property type="term" value="F:ABC-type transporter activity"/>
    <property type="evidence" value="ECO:0007669"/>
    <property type="project" value="InterPro"/>
</dbReference>
<dbReference type="InterPro" id="IPR013525">
    <property type="entry name" value="ABC2_TM"/>
</dbReference>
<dbReference type="InterPro" id="IPR000412">
    <property type="entry name" value="ABC_2_transport"/>
</dbReference>
<dbReference type="PROSITE" id="PS51012">
    <property type="entry name" value="ABC_TM2"/>
    <property type="match status" value="1"/>
</dbReference>
<dbReference type="PANTHER" id="PTHR30413:SF8">
    <property type="entry name" value="TRANSPORT PERMEASE PROTEIN"/>
    <property type="match status" value="1"/>
</dbReference>
<comment type="subcellular location">
    <subcellularLocation>
        <location evidence="1">Cell inner membrane</location>
        <topology evidence="1">Multi-pass membrane protein</topology>
    </subcellularLocation>
    <subcellularLocation>
        <location evidence="9">Cell membrane</location>
        <topology evidence="9">Multi-pass membrane protein</topology>
    </subcellularLocation>
</comment>
<protein>
    <recommendedName>
        <fullName evidence="9">Transport permease protein</fullName>
    </recommendedName>
</protein>
<evidence type="ECO:0000256" key="5">
    <source>
        <dbReference type="ARBA" id="ARBA00022519"/>
    </source>
</evidence>
<evidence type="ECO:0000256" key="4">
    <source>
        <dbReference type="ARBA" id="ARBA00022475"/>
    </source>
</evidence>
<keyword evidence="4 9" id="KW-1003">Cell membrane</keyword>
<organism evidence="11 12">
    <name type="scientific">Candidatus Shapirobacteria bacterium GW2011_GWE1_38_92</name>
    <dbReference type="NCBI Taxonomy" id="1618489"/>
    <lineage>
        <taxon>Bacteria</taxon>
        <taxon>Candidatus Shapironibacteriota</taxon>
    </lineage>
</organism>
<evidence type="ECO:0000256" key="6">
    <source>
        <dbReference type="ARBA" id="ARBA00022692"/>
    </source>
</evidence>
<comment type="similarity">
    <text evidence="2 9">Belongs to the ABC-2 integral membrane protein family.</text>
</comment>
<keyword evidence="8 9" id="KW-0472">Membrane</keyword>
<reference evidence="11 12" key="1">
    <citation type="journal article" date="2015" name="Nature">
        <title>rRNA introns, odd ribosomes, and small enigmatic genomes across a large radiation of phyla.</title>
        <authorList>
            <person name="Brown C.T."/>
            <person name="Hug L.A."/>
            <person name="Thomas B.C."/>
            <person name="Sharon I."/>
            <person name="Castelle C.J."/>
            <person name="Singh A."/>
            <person name="Wilkins M.J."/>
            <person name="Williams K.H."/>
            <person name="Banfield J.F."/>
        </authorList>
    </citation>
    <scope>NUCLEOTIDE SEQUENCE [LARGE SCALE GENOMIC DNA]</scope>
</reference>
<evidence type="ECO:0000259" key="10">
    <source>
        <dbReference type="PROSITE" id="PS51012"/>
    </source>
</evidence>
<dbReference type="InterPro" id="IPR047817">
    <property type="entry name" value="ABC2_TM_bact-type"/>
</dbReference>
<gene>
    <name evidence="11" type="ORF">UT14_C0002G0003</name>
</gene>
<evidence type="ECO:0000313" key="12">
    <source>
        <dbReference type="Proteomes" id="UP000033841"/>
    </source>
</evidence>
<feature type="transmembrane region" description="Helical" evidence="9">
    <location>
        <begin position="164"/>
        <end position="185"/>
    </location>
</feature>
<evidence type="ECO:0000256" key="8">
    <source>
        <dbReference type="ARBA" id="ARBA00023136"/>
    </source>
</evidence>
<dbReference type="EMBL" id="LBVR01000002">
    <property type="protein sequence ID" value="KKQ92819.1"/>
    <property type="molecule type" value="Genomic_DNA"/>
</dbReference>
<dbReference type="AlphaFoldDB" id="A0A0G0P3X1"/>
<dbReference type="GO" id="GO:0043190">
    <property type="term" value="C:ATP-binding cassette (ABC) transporter complex"/>
    <property type="evidence" value="ECO:0007669"/>
    <property type="project" value="InterPro"/>
</dbReference>
<evidence type="ECO:0000256" key="2">
    <source>
        <dbReference type="ARBA" id="ARBA00007783"/>
    </source>
</evidence>
<keyword evidence="5" id="KW-0997">Cell inner membrane</keyword>
<feature type="transmembrane region" description="Helical" evidence="9">
    <location>
        <begin position="135"/>
        <end position="158"/>
    </location>
</feature>
<keyword evidence="6 9" id="KW-0812">Transmembrane</keyword>
<comment type="caution">
    <text evidence="11">The sequence shown here is derived from an EMBL/GenBank/DDBJ whole genome shotgun (WGS) entry which is preliminary data.</text>
</comment>
<keyword evidence="3 9" id="KW-0813">Transport</keyword>
<proteinExistence type="inferred from homology"/>
<evidence type="ECO:0000313" key="11">
    <source>
        <dbReference type="EMBL" id="KKQ92819.1"/>
    </source>
</evidence>
<dbReference type="Proteomes" id="UP000033841">
    <property type="component" value="Unassembled WGS sequence"/>
</dbReference>
<name>A0A0G0P3X1_9BACT</name>
<evidence type="ECO:0000256" key="9">
    <source>
        <dbReference type="RuleBase" id="RU361157"/>
    </source>
</evidence>
<evidence type="ECO:0000256" key="7">
    <source>
        <dbReference type="ARBA" id="ARBA00022989"/>
    </source>
</evidence>
<dbReference type="PANTHER" id="PTHR30413">
    <property type="entry name" value="INNER MEMBRANE TRANSPORT PERMEASE"/>
    <property type="match status" value="1"/>
</dbReference>